<proteinExistence type="predicted"/>
<dbReference type="EMBL" id="JALBCA010000016">
    <property type="protein sequence ID" value="KAI2390671.1"/>
    <property type="molecule type" value="Genomic_DNA"/>
</dbReference>
<organism evidence="1">
    <name type="scientific">Ophidiomyces ophidiicola</name>
    <dbReference type="NCBI Taxonomy" id="1387563"/>
    <lineage>
        <taxon>Eukaryota</taxon>
        <taxon>Fungi</taxon>
        <taxon>Dikarya</taxon>
        <taxon>Ascomycota</taxon>
        <taxon>Pezizomycotina</taxon>
        <taxon>Eurotiomycetes</taxon>
        <taxon>Eurotiomycetidae</taxon>
        <taxon>Onygenales</taxon>
        <taxon>Onygenaceae</taxon>
        <taxon>Ophidiomyces</taxon>
    </lineage>
</organism>
<accession>A0ACB8V2Q4</accession>
<name>A0ACB8V2Q4_9EURO</name>
<evidence type="ECO:0000313" key="1">
    <source>
        <dbReference type="EMBL" id="KAI2390671.1"/>
    </source>
</evidence>
<gene>
    <name evidence="1" type="ORF">LOY88_001495</name>
</gene>
<reference evidence="1" key="1">
    <citation type="journal article" date="2022" name="bioRxiv">
        <title>Population genetic analysis of Ophidiomyces ophidiicola, the causative agent of snake fungal disease, indicates recent introductions to the USA.</title>
        <authorList>
            <person name="Ladner J.T."/>
            <person name="Palmer J.M."/>
            <person name="Ettinger C.L."/>
            <person name="Stajich J.E."/>
            <person name="Farrell T.M."/>
            <person name="Glorioso B.M."/>
            <person name="Lawson B."/>
            <person name="Price S.J."/>
            <person name="Stengle A.G."/>
            <person name="Grear D.A."/>
            <person name="Lorch J.M."/>
        </authorList>
    </citation>
    <scope>NUCLEOTIDE SEQUENCE</scope>
    <source>
        <strain evidence="1">NWHC 24266-5</strain>
    </source>
</reference>
<protein>
    <submittedName>
        <fullName evidence="1">Uncharacterized protein</fullName>
    </submittedName>
</protein>
<comment type="caution">
    <text evidence="1">The sequence shown here is derived from an EMBL/GenBank/DDBJ whole genome shotgun (WGS) entry which is preliminary data.</text>
</comment>
<sequence>MAGQHSTLAQFHIISYGTLLGAQAYQSFIGGIVAYKSLPRPQFATLQASIFPIYFGLQTFFPLVVAATYPGEHSLGVSGPSGFAGVLADGHGVSTLLPLTLTLVGGLANLLVFQRATSKIMGQRKRQESIDGKKYYETGPHSKEMIQLNKSFGRIHGISTLVNFAALAATIYYGKTLADRLV</sequence>